<evidence type="ECO:0000256" key="2">
    <source>
        <dbReference type="ARBA" id="ARBA00022679"/>
    </source>
</evidence>
<dbReference type="InterPro" id="IPR045573">
    <property type="entry name" value="Fut8_N_cat"/>
</dbReference>
<protein>
    <submittedName>
        <fullName evidence="6">GT23 domain-containing protein</fullName>
    </submittedName>
</protein>
<dbReference type="Gene3D" id="2.30.30.40">
    <property type="entry name" value="SH3 Domains"/>
    <property type="match status" value="1"/>
</dbReference>
<accession>A0A914URA9</accession>
<keyword evidence="5" id="KW-1185">Reference proteome</keyword>
<dbReference type="Gene3D" id="3.40.50.11350">
    <property type="match status" value="1"/>
</dbReference>
<evidence type="ECO:0000313" key="5">
    <source>
        <dbReference type="Proteomes" id="UP000887566"/>
    </source>
</evidence>
<organism evidence="5 6">
    <name type="scientific">Plectus sambesii</name>
    <dbReference type="NCBI Taxonomy" id="2011161"/>
    <lineage>
        <taxon>Eukaryota</taxon>
        <taxon>Metazoa</taxon>
        <taxon>Ecdysozoa</taxon>
        <taxon>Nematoda</taxon>
        <taxon>Chromadorea</taxon>
        <taxon>Plectida</taxon>
        <taxon>Plectina</taxon>
        <taxon>Plectoidea</taxon>
        <taxon>Plectidae</taxon>
        <taxon>Plectus</taxon>
    </lineage>
</organism>
<dbReference type="PANTHER" id="PTHR13132">
    <property type="entry name" value="ALPHA- 1,6 -FUCOSYLTRANSFERASE"/>
    <property type="match status" value="1"/>
</dbReference>
<feature type="domain" description="GT23" evidence="4">
    <location>
        <begin position="1"/>
        <end position="280"/>
    </location>
</feature>
<proteinExistence type="inferred from homology"/>
<name>A0A914URA9_9BILA</name>
<dbReference type="WBParaSite" id="PSAMB.scaffold119size76303.g2187.t1">
    <property type="protein sequence ID" value="PSAMB.scaffold119size76303.g2187.t1"/>
    <property type="gene ID" value="PSAMB.scaffold119size76303.g2187"/>
</dbReference>
<comment type="similarity">
    <text evidence="3">Belongs to the glycosyltransferase 23 family.</text>
</comment>
<evidence type="ECO:0000256" key="1">
    <source>
        <dbReference type="ARBA" id="ARBA00022676"/>
    </source>
</evidence>
<evidence type="ECO:0000256" key="3">
    <source>
        <dbReference type="PROSITE-ProRule" id="PRU00992"/>
    </source>
</evidence>
<dbReference type="SUPFAM" id="SSF50044">
    <property type="entry name" value="SH3-domain"/>
    <property type="match status" value="1"/>
</dbReference>
<feature type="region of interest" description="Important for donor substrate binding" evidence="3">
    <location>
        <begin position="151"/>
        <end position="152"/>
    </location>
</feature>
<dbReference type="AlphaFoldDB" id="A0A914URA9"/>
<evidence type="ECO:0000259" key="4">
    <source>
        <dbReference type="PROSITE" id="PS51659"/>
    </source>
</evidence>
<dbReference type="InterPro" id="IPR027350">
    <property type="entry name" value="GT23_dom"/>
</dbReference>
<dbReference type="Pfam" id="PF19745">
    <property type="entry name" value="FUT8_N_cat"/>
    <property type="match status" value="1"/>
</dbReference>
<dbReference type="InterPro" id="IPR036028">
    <property type="entry name" value="SH3-like_dom_sf"/>
</dbReference>
<evidence type="ECO:0000313" key="6">
    <source>
        <dbReference type="WBParaSite" id="PSAMB.scaffold119size76303.g2187.t1"/>
    </source>
</evidence>
<keyword evidence="2 3" id="KW-0808">Transferase</keyword>
<dbReference type="Proteomes" id="UP000887566">
    <property type="component" value="Unplaced"/>
</dbReference>
<dbReference type="PANTHER" id="PTHR13132:SF29">
    <property type="entry name" value="ALPHA-(1,6)-FUCOSYLTRANSFERASE"/>
    <property type="match status" value="1"/>
</dbReference>
<reference evidence="6" key="1">
    <citation type="submission" date="2022-11" db="UniProtKB">
        <authorList>
            <consortium name="WormBaseParasite"/>
        </authorList>
    </citation>
    <scope>IDENTIFICATION</scope>
</reference>
<dbReference type="PROSITE" id="PS51659">
    <property type="entry name" value="GT23"/>
    <property type="match status" value="1"/>
</dbReference>
<sequence length="365" mass="41795">MRQQNLQQNSSTIDWAILLLSTKFCEGRLTKTCSNFTSFMRPRKNASLIELAAAFSEVKELTSFEETNNEQTIVLTPFHKNEWGGLPFLPPSFPKEWGADLIRLHGHPPVWFTGQFVSYLMRSSPQLSSRLTEKANAIGLGKEAIVGLHVRRTDKLDFEMTFHSIEEYMELVDNWFAIESLKKGKQLKKRVFIATDDISVVNETLIKYKDYEILVDMNVVTMADVYKRTLDVALFGIISDVKLLSKCDFVVCTFSSNVCRLAYELMQGDGGDAAARFYSIDHPYFFWGQNEHEREVIIAHSPRNAEEIELQIGDVIGFNGVPPTNPVGFLRGRNNRTGKEGLYPIYKVKEKWRIEDFPLYPNVKL</sequence>
<dbReference type="GO" id="GO:0006487">
    <property type="term" value="P:protein N-linked glycosylation"/>
    <property type="evidence" value="ECO:0007669"/>
    <property type="project" value="TreeGrafter"/>
</dbReference>
<keyword evidence="1 3" id="KW-0328">Glycosyltransferase</keyword>
<dbReference type="GO" id="GO:0046921">
    <property type="term" value="F:alpha-(1-&gt;6)-fucosyltransferase activity"/>
    <property type="evidence" value="ECO:0007669"/>
    <property type="project" value="TreeGrafter"/>
</dbReference>